<proteinExistence type="predicted"/>
<sequence length="389" mass="44915">MKIKFLTKKFFRPRLSEFISVQTDNFLRKLKPRPFFTKYIEQVFRKNVEPNVSQNCLTLSVLTDTHEKAVASSSYYGLNGVRHIIEANKACDSLPVDYNIHLGDLIDGSDKPEISRGLLQFTMENYQNSQRPFYVLEGNHDENDKYDEHKFITSASFRRDDYYNLVTKHDFEQPEIKRLSLGSKVAWIDKGDIRVIFLNTSDIPYILNGGTKKYDFKKVRGIREQQIEDLISILEKTIDKHVVVFGHANLISQSGRSALNFNGDLVQKIFTSFNNKDSGQLKNELSGDFGVNVRYNFTDTGISTISNYICGHMHYEKHYKVNGINHIILNCSALMGKKHGVTTDYNKKWDRRYNEISELAGYFININPDKMLLQIFGYGAATRFVSFEI</sequence>
<dbReference type="KEGG" id="lho:LOOC260_200310"/>
<protein>
    <submittedName>
        <fullName evidence="2">Ser/thr protein phosphatase</fullName>
    </submittedName>
</protein>
<keyword evidence="2" id="KW-0614">Plasmid</keyword>
<evidence type="ECO:0000313" key="2">
    <source>
        <dbReference type="EMBL" id="BAP86805.1"/>
    </source>
</evidence>
<accession>A0A0A1GXJ6</accession>
<reference evidence="2 3" key="1">
    <citation type="submission" date="2014-11" db="EMBL/GenBank/DDBJ databases">
        <title>Complete genome sequence and analysis of Lactobacillus hokkaidonensis LOOC260T.</title>
        <authorList>
            <person name="Tanizawa Y."/>
            <person name="Tohno M."/>
            <person name="Kaminuma E."/>
            <person name="Nakamura Y."/>
            <person name="Arita M."/>
        </authorList>
    </citation>
    <scope>NUCLEOTIDE SEQUENCE [LARGE SCALE GENOMIC DNA]</scope>
    <source>
        <strain evidence="2 3">LOOC260</strain>
        <plasmid evidence="3">pLOOC260-1 DNA</plasmid>
    </source>
</reference>
<dbReference type="AlphaFoldDB" id="A0A0A1GXJ6"/>
<evidence type="ECO:0000313" key="3">
    <source>
        <dbReference type="Proteomes" id="UP000031620"/>
    </source>
</evidence>
<organism evidence="2 3">
    <name type="scientific">Paucilactobacillus hokkaidonensis JCM 18461</name>
    <dbReference type="NCBI Taxonomy" id="1291742"/>
    <lineage>
        <taxon>Bacteria</taxon>
        <taxon>Bacillati</taxon>
        <taxon>Bacillota</taxon>
        <taxon>Bacilli</taxon>
        <taxon>Lactobacillales</taxon>
        <taxon>Lactobacillaceae</taxon>
        <taxon>Paucilactobacillus</taxon>
    </lineage>
</organism>
<dbReference type="Proteomes" id="UP000031620">
    <property type="component" value="Plasmid pLOOC260-1"/>
</dbReference>
<gene>
    <name evidence="2" type="ORF">LOOC260_200310</name>
</gene>
<dbReference type="GO" id="GO:0016787">
    <property type="term" value="F:hydrolase activity"/>
    <property type="evidence" value="ECO:0007669"/>
    <property type="project" value="InterPro"/>
</dbReference>
<dbReference type="EMBL" id="AP014681">
    <property type="protein sequence ID" value="BAP86805.1"/>
    <property type="molecule type" value="Genomic_DNA"/>
</dbReference>
<dbReference type="HOGENOM" id="CLU_679328_0_0_9"/>
<dbReference type="Pfam" id="PF00149">
    <property type="entry name" value="Metallophos"/>
    <property type="match status" value="1"/>
</dbReference>
<dbReference type="SUPFAM" id="SSF56300">
    <property type="entry name" value="Metallo-dependent phosphatases"/>
    <property type="match status" value="1"/>
</dbReference>
<feature type="domain" description="Calcineurin-like phosphoesterase" evidence="1">
    <location>
        <begin position="61"/>
        <end position="256"/>
    </location>
</feature>
<dbReference type="InterPro" id="IPR029052">
    <property type="entry name" value="Metallo-depent_PP-like"/>
</dbReference>
<geneLocation type="plasmid" evidence="3">
    <name>pLOOC260-1 DNA</name>
</geneLocation>
<dbReference type="RefSeq" id="WP_041095629.1">
    <property type="nucleotide sequence ID" value="NZ_AP014681.1"/>
</dbReference>
<evidence type="ECO:0000259" key="1">
    <source>
        <dbReference type="Pfam" id="PF00149"/>
    </source>
</evidence>
<name>A0A0A1GXJ6_9LACO</name>
<dbReference type="Gene3D" id="3.60.21.10">
    <property type="match status" value="1"/>
</dbReference>
<dbReference type="InterPro" id="IPR004843">
    <property type="entry name" value="Calcineurin-like_PHP"/>
</dbReference>